<evidence type="ECO:0000313" key="4">
    <source>
        <dbReference type="EMBL" id="AIF83216.1"/>
    </source>
</evidence>
<dbReference type="OrthoDB" id="45790at2157"/>
<dbReference type="RefSeq" id="WP_148699365.1">
    <property type="nucleotide sequence ID" value="NZ_CP007174.1"/>
</dbReference>
<dbReference type="Pfam" id="PF02384">
    <property type="entry name" value="N6_Mtase"/>
    <property type="match status" value="1"/>
</dbReference>
<evidence type="ECO:0000313" key="3">
    <source>
        <dbReference type="EMBL" id="AIF82367.1"/>
    </source>
</evidence>
<dbReference type="STRING" id="1459636.NTE_00285"/>
<feature type="domain" description="Type I restriction enzyme R protein N-terminal" evidence="2">
    <location>
        <begin position="31"/>
        <end position="142"/>
    </location>
</feature>
<feature type="domain" description="DNA methylase adenine-specific" evidence="1">
    <location>
        <begin position="284"/>
        <end position="564"/>
    </location>
</feature>
<name>A0A075MNI1_9ARCH</name>
<dbReference type="REBASE" id="90020">
    <property type="entry name" value="M.NevSR1ORF285P"/>
</dbReference>
<evidence type="ECO:0000259" key="1">
    <source>
        <dbReference type="Pfam" id="PF02384"/>
    </source>
</evidence>
<protein>
    <submittedName>
        <fullName evidence="3">Type I restriction-modification system methyltransferase subunit</fullName>
    </submittedName>
</protein>
<dbReference type="REBASE" id="90018">
    <property type="entry name" value="M.NevSR1ORF1143P"/>
</dbReference>
<dbReference type="PANTHER" id="PTHR42998">
    <property type="entry name" value="TYPE I RESTRICTION ENZYME HINDVIIP M PROTEIN-RELATED"/>
    <property type="match status" value="1"/>
</dbReference>
<dbReference type="PANTHER" id="PTHR42998:SF1">
    <property type="entry name" value="TYPE I RESTRICTION ENZYME HINDI METHYLASE SUBUNIT"/>
    <property type="match status" value="1"/>
</dbReference>
<dbReference type="InterPro" id="IPR003356">
    <property type="entry name" value="DNA_methylase_A-5"/>
</dbReference>
<gene>
    <name evidence="3" type="ORF">NTE_00285</name>
    <name evidence="4" type="ORF">NTE_01143</name>
</gene>
<dbReference type="InterPro" id="IPR029464">
    <property type="entry name" value="HSDR_N"/>
</dbReference>
<dbReference type="InterPro" id="IPR029063">
    <property type="entry name" value="SAM-dependent_MTases_sf"/>
</dbReference>
<dbReference type="AlphaFoldDB" id="A0A075MNI1"/>
<dbReference type="PRINTS" id="PR00507">
    <property type="entry name" value="N12N6MTFRASE"/>
</dbReference>
<accession>A0A075MNI1</accession>
<dbReference type="EMBL" id="CP007174">
    <property type="protein sequence ID" value="AIF83216.1"/>
    <property type="molecule type" value="Genomic_DNA"/>
</dbReference>
<reference evidence="3 5" key="1">
    <citation type="journal article" date="2014" name="PLoS ONE">
        <title>Genome Sequence of Candidatus Nitrososphaera evergladensis from Group I.1b Enriched from Everglades Soil Reveals Novel Genomic Features of the Ammonia-Oxidizing Archaea.</title>
        <authorList>
            <person name="Zhalnina K.V."/>
            <person name="Dias R."/>
            <person name="Leonard M.T."/>
            <person name="Dorr de Quadros P."/>
            <person name="Camargo F.A."/>
            <person name="Drew J.C."/>
            <person name="Farmerie W.G."/>
            <person name="Daroub S.H."/>
            <person name="Triplett E.W."/>
        </authorList>
    </citation>
    <scope>NUCLEOTIDE SEQUENCE [LARGE SCALE GENOMIC DNA]</scope>
    <source>
        <strain evidence="3 5">SR1</strain>
    </source>
</reference>
<keyword evidence="3" id="KW-0808">Transferase</keyword>
<dbReference type="eggNOG" id="arCOG02632">
    <property type="taxonomic scope" value="Archaea"/>
</dbReference>
<evidence type="ECO:0000259" key="2">
    <source>
        <dbReference type="Pfam" id="PF13588"/>
    </source>
</evidence>
<evidence type="ECO:0000313" key="5">
    <source>
        <dbReference type="Proteomes" id="UP000028194"/>
    </source>
</evidence>
<dbReference type="GO" id="GO:0032259">
    <property type="term" value="P:methylation"/>
    <property type="evidence" value="ECO:0007669"/>
    <property type="project" value="UniProtKB-KW"/>
</dbReference>
<sequence>MDRFVDGNSVSYVPPGKLQSYLTQELIKETPEEHVRQRVIRSLVEEYGYDLSQIRVNFKLAVGGKRLPVDIAVFHDGKPPLQENIYIIVETKRPEIKSTDKESGIDQLGSYVSSAMNCEFALWTNGLEKLCFQKIESKTKGQKYEPKPVIDIPIHGKTIEEYEKPDFTQLRPATELKSVFKRINDYIYGRQGMREDQAFHELLKLIFCKVYDERSDEIHFYVTNKEIGSDMGAMSVKKRIDELFDSVRKQYQYIFKNDPKILLNPRVLAYVVGQLQNYYLLRTDADVKGDAYEELVGKNLRGSLGEYFTPRNICRLAVRILLAMHTKQQIQDAKIIDPACGTGGFLISVIDTMRQYYYDREIAKDPSHERAMQIVDDEIRMYCARCLYGIDFNEVLVQAAQMNEVIHGNGSSNLFSVDSLKAPGEWPIDVAEKVKLGSFDMLMTNPPFGENIIIDDRHLLSQYDLAHVWKENDDGILERTDDIKSRMPPQLLFIERSVQLLKPNGKLAIVLPDSVLSNPGLKYVRHWILTHTKVIASIDLAKEAFEPSTGTKTSLLILERKNETEMALEKKGGKLPDYDVFMAIAGKVGKNSRGDSIFKRTPEGEMIEIEKETYIVKIVDRSKVREKLVTKEPILDDDLPHIGDEFVEWWNRKGRK</sequence>
<dbReference type="GO" id="GO:0003677">
    <property type="term" value="F:DNA binding"/>
    <property type="evidence" value="ECO:0007669"/>
    <property type="project" value="InterPro"/>
</dbReference>
<dbReference type="GO" id="GO:0008170">
    <property type="term" value="F:N-methyltransferase activity"/>
    <property type="evidence" value="ECO:0007669"/>
    <property type="project" value="InterPro"/>
</dbReference>
<dbReference type="Pfam" id="PF13588">
    <property type="entry name" value="HSDR_N_2"/>
    <property type="match status" value="1"/>
</dbReference>
<dbReference type="HOGENOM" id="CLU_008343_0_2_2"/>
<dbReference type="KEGG" id="nev:NTE_01143"/>
<dbReference type="Gene3D" id="3.40.50.150">
    <property type="entry name" value="Vaccinia Virus protein VP39"/>
    <property type="match status" value="1"/>
</dbReference>
<dbReference type="GeneID" id="41596956"/>
<proteinExistence type="predicted"/>
<dbReference type="SUPFAM" id="SSF53335">
    <property type="entry name" value="S-adenosyl-L-methionine-dependent methyltransferases"/>
    <property type="match status" value="1"/>
</dbReference>
<keyword evidence="5" id="KW-1185">Reference proteome</keyword>
<organism evidence="3 5">
    <name type="scientific">Candidatus Nitrososphaera evergladensis SR1</name>
    <dbReference type="NCBI Taxonomy" id="1459636"/>
    <lineage>
        <taxon>Archaea</taxon>
        <taxon>Nitrososphaerota</taxon>
        <taxon>Nitrososphaeria</taxon>
        <taxon>Nitrososphaerales</taxon>
        <taxon>Nitrososphaeraceae</taxon>
        <taxon>Nitrososphaera</taxon>
    </lineage>
</organism>
<dbReference type="InterPro" id="IPR052916">
    <property type="entry name" value="Type-I_RE_MTase_Subunit"/>
</dbReference>
<dbReference type="EMBL" id="CP007174">
    <property type="protein sequence ID" value="AIF82367.1"/>
    <property type="molecule type" value="Genomic_DNA"/>
</dbReference>
<dbReference type="KEGG" id="nev:NTE_00285"/>
<keyword evidence="3" id="KW-0489">Methyltransferase</keyword>
<dbReference type="Proteomes" id="UP000028194">
    <property type="component" value="Chromosome"/>
</dbReference>